<reference evidence="6 8" key="1">
    <citation type="submission" date="2015-02" db="EMBL/GenBank/DDBJ databases">
        <authorList>
            <person name="Chooi Y.-H."/>
        </authorList>
    </citation>
    <scope>NUCLEOTIDE SEQUENCE [LARGE SCALE GENOMIC DNA]</scope>
    <source>
        <strain evidence="6">E3</strain>
    </source>
</reference>
<evidence type="ECO:0000256" key="3">
    <source>
        <dbReference type="ARBA" id="ARBA00022694"/>
    </source>
</evidence>
<dbReference type="Pfam" id="PF01900">
    <property type="entry name" value="RNase_P_Rpp14"/>
    <property type="match status" value="1"/>
</dbReference>
<sequence>MVRFKNRYLLVELIWADGRTDRSLSATMLQRTVKKVIADGFGEFGLAACQHATQVKYFNNATNVAIIRCPRSHHRMVWVALTLLTLYEQRQVIVRVIHNGGTIRSCQKRAIARNLELLHQISAPQDLIDQTARDIMSIDAT</sequence>
<dbReference type="GO" id="GO:0005730">
    <property type="term" value="C:nucleolus"/>
    <property type="evidence" value="ECO:0007669"/>
    <property type="project" value="TreeGrafter"/>
</dbReference>
<evidence type="ECO:0000256" key="4">
    <source>
        <dbReference type="ARBA" id="ARBA00023242"/>
    </source>
</evidence>
<protein>
    <recommendedName>
        <fullName evidence="5">Ribonuclease P/MRP protein subunit POP5</fullName>
    </recommendedName>
</protein>
<dbReference type="InterPro" id="IPR002759">
    <property type="entry name" value="Pop5/Rpp14/Rnp2-like"/>
</dbReference>
<evidence type="ECO:0000313" key="9">
    <source>
        <dbReference type="Proteomes" id="UP000290189"/>
    </source>
</evidence>
<dbReference type="GO" id="GO:0001682">
    <property type="term" value="P:tRNA 5'-leader removal"/>
    <property type="evidence" value="ECO:0007669"/>
    <property type="project" value="InterPro"/>
</dbReference>
<evidence type="ECO:0000256" key="1">
    <source>
        <dbReference type="ARBA" id="ARBA00004123"/>
    </source>
</evidence>
<dbReference type="GO" id="GO:0033204">
    <property type="term" value="F:ribonuclease P RNA binding"/>
    <property type="evidence" value="ECO:0007669"/>
    <property type="project" value="InterPro"/>
</dbReference>
<dbReference type="PANTHER" id="PTHR15441:SF2">
    <property type="entry name" value="RIBONUCLEASE P_MRP PROTEIN SUBUNIT POP5"/>
    <property type="match status" value="1"/>
</dbReference>
<dbReference type="Proteomes" id="UP000039324">
    <property type="component" value="Unassembled WGS sequence"/>
</dbReference>
<dbReference type="AlphaFoldDB" id="A0A0G4IYH0"/>
<dbReference type="SUPFAM" id="SSF160350">
    <property type="entry name" value="Rnp2-like"/>
    <property type="match status" value="1"/>
</dbReference>
<dbReference type="GO" id="GO:0030681">
    <property type="term" value="C:multimeric ribonuclease P complex"/>
    <property type="evidence" value="ECO:0007669"/>
    <property type="project" value="TreeGrafter"/>
</dbReference>
<keyword evidence="4" id="KW-0539">Nucleus</keyword>
<accession>A0A0G4IYH0</accession>
<dbReference type="InterPro" id="IPR016819">
    <property type="entry name" value="RNase_P/MRP_POP5"/>
</dbReference>
<evidence type="ECO:0000313" key="7">
    <source>
        <dbReference type="EMBL" id="SPQ95078.1"/>
    </source>
</evidence>
<dbReference type="EMBL" id="CDSF01000100">
    <property type="protein sequence ID" value="CEP00297.1"/>
    <property type="molecule type" value="Genomic_DNA"/>
</dbReference>
<evidence type="ECO:0000313" key="6">
    <source>
        <dbReference type="EMBL" id="CEP00297.1"/>
    </source>
</evidence>
<evidence type="ECO:0000313" key="8">
    <source>
        <dbReference type="Proteomes" id="UP000039324"/>
    </source>
</evidence>
<name>A0A0G4IYH0_PLABS</name>
<dbReference type="GO" id="GO:0000172">
    <property type="term" value="C:ribonuclease MRP complex"/>
    <property type="evidence" value="ECO:0007669"/>
    <property type="project" value="TreeGrafter"/>
</dbReference>
<dbReference type="OrthoDB" id="24745at2759"/>
<comment type="similarity">
    <text evidence="2 5">Belongs to the eukaryotic/archaeal RNase P protein component 2 family.</text>
</comment>
<dbReference type="PIRSF" id="PIRSF023803">
    <property type="entry name" value="Ribonuclease_P_prd"/>
    <property type="match status" value="1"/>
</dbReference>
<comment type="function">
    <text evidence="5">Component of ribonuclease P, a protein complex that generates mature tRNA molecules by cleaving their 5'-ends.</text>
</comment>
<dbReference type="STRING" id="37360.A0A0G4IYH0"/>
<reference evidence="7 9" key="2">
    <citation type="submission" date="2018-03" db="EMBL/GenBank/DDBJ databases">
        <authorList>
            <person name="Fogelqvist J."/>
        </authorList>
    </citation>
    <scope>NUCLEOTIDE SEQUENCE [LARGE SCALE GENOMIC DNA]</scope>
</reference>
<gene>
    <name evidence="6" type="ORF">PBRA_008031</name>
    <name evidence="7" type="ORF">PLBR_LOCUS2293</name>
</gene>
<evidence type="ECO:0000256" key="5">
    <source>
        <dbReference type="PIRNR" id="PIRNR023803"/>
    </source>
</evidence>
<comment type="subcellular location">
    <subcellularLocation>
        <location evidence="1">Nucleus</location>
    </subcellularLocation>
</comment>
<proteinExistence type="inferred from homology"/>
<dbReference type="EMBL" id="OVEO01000003">
    <property type="protein sequence ID" value="SPQ95078.1"/>
    <property type="molecule type" value="Genomic_DNA"/>
</dbReference>
<dbReference type="Proteomes" id="UP000290189">
    <property type="component" value="Unassembled WGS sequence"/>
</dbReference>
<dbReference type="OMA" id="MQNYLDK"/>
<dbReference type="PANTHER" id="PTHR15441">
    <property type="entry name" value="RIBONUCLEASE P PROTEIN SUBUNIT P14"/>
    <property type="match status" value="1"/>
</dbReference>
<evidence type="ECO:0000256" key="2">
    <source>
        <dbReference type="ARBA" id="ARBA00010800"/>
    </source>
</evidence>
<keyword evidence="7" id="KW-0496">Mitochondrion</keyword>
<geneLocation type="mitochondrion" evidence="7"/>
<dbReference type="InterPro" id="IPR038085">
    <property type="entry name" value="Rnp2-like_sf"/>
</dbReference>
<dbReference type="Gene3D" id="3.30.70.3250">
    <property type="entry name" value="Ribonuclease P, Pop5 subunit"/>
    <property type="match status" value="1"/>
</dbReference>
<keyword evidence="8" id="KW-1185">Reference proteome</keyword>
<keyword evidence="3 5" id="KW-0819">tRNA processing</keyword>
<organism evidence="6 8">
    <name type="scientific">Plasmodiophora brassicae</name>
    <name type="common">Clubroot disease agent</name>
    <dbReference type="NCBI Taxonomy" id="37360"/>
    <lineage>
        <taxon>Eukaryota</taxon>
        <taxon>Sar</taxon>
        <taxon>Rhizaria</taxon>
        <taxon>Endomyxa</taxon>
        <taxon>Phytomyxea</taxon>
        <taxon>Plasmodiophorida</taxon>
        <taxon>Plasmodiophoridae</taxon>
        <taxon>Plasmodiophora</taxon>
    </lineage>
</organism>